<name>A0A2W1JF35_9CYAN</name>
<dbReference type="GO" id="GO:0003723">
    <property type="term" value="F:RNA binding"/>
    <property type="evidence" value="ECO:0007669"/>
    <property type="project" value="InterPro"/>
</dbReference>
<dbReference type="EMBL" id="PQWO01000010">
    <property type="protein sequence ID" value="PZD72363.1"/>
    <property type="molecule type" value="Genomic_DNA"/>
</dbReference>
<evidence type="ECO:0000259" key="5">
    <source>
        <dbReference type="PROSITE" id="PS50126"/>
    </source>
</evidence>
<dbReference type="EC" id="3.1.13.1" evidence="6"/>
<sequence length="765" mass="85638">MELSISSLLKSFTDDKLVAPKVLEKKLNCEEESSLQYLQIALDALVRIGVLTKERGRYRRALEEELVEGKLRCSSKGFCFAIQDAEETEDIYIRESQLNNAWNGDRVLVKVTKEGRRRRSPEGEVRVILERANPSVIARVKEVETDQFRAVPLDDRLLFELELDAKKHDIALKEAIENLVHVEVLQYPLGPLHPKGRVTQVLGSDAQSAADTELVYCKYDLPRTFPDSVQEAVEALPRKLRKADQKKRVTLQKVPTLTIGNADQATSLDHALSLESVKGGNWQLGVHVVDLSYYLPIGETLTQEAARRGHTMCLGDKVLALYPEELLERIGALLPKTERLAISVLMTLTPEGEVVEFEVQPSVINVDHQLSYQDAQRVLDRKEQKTPEAKKLAAVHDLVDQFQQVSQALRQQRQQRGSFVLPLVSPPLRMCGDDDALGVVVSAPEDARAMVAEFLVLANHLVINHLNALGVPAVYRVQSPPDVQDIQDVLKLASNVGVPLSLQDEEAVQPQDYQACVEKFQGAEQAPILYDLLKGTLKPATHHDASGPHFGLAHVQNYGQFASPLNRYSDLLNQYVLQAVFAEGRDRRTTRAKEKVNLRHSSCHGQISWNVLPPETQRQLEGAIATAIPQLNEAEQLCRQAEGDLLGLQKTKQMQGHTGQVLQGVITGIQSYGFFVRIEDLMVEGLVHVSSLKDDWYEYRSRQQTLIGRKNRRQYQLGDRVEVEVKSVDYYRQQIDLVVVGGGSEASEEDLETEPVIPKGSGEEE</sequence>
<evidence type="ECO:0000313" key="6">
    <source>
        <dbReference type="EMBL" id="PZD72363.1"/>
    </source>
</evidence>
<keyword evidence="7" id="KW-1185">Reference proteome</keyword>
<dbReference type="InterPro" id="IPR013223">
    <property type="entry name" value="RNase_B_OB_dom"/>
</dbReference>
<organism evidence="6 7">
    <name type="scientific">Acaryochloris thomasi RCC1774</name>
    <dbReference type="NCBI Taxonomy" id="1764569"/>
    <lineage>
        <taxon>Bacteria</taxon>
        <taxon>Bacillati</taxon>
        <taxon>Cyanobacteriota</taxon>
        <taxon>Cyanophyceae</taxon>
        <taxon>Acaryochloridales</taxon>
        <taxon>Acaryochloridaceae</taxon>
        <taxon>Acaryochloris</taxon>
        <taxon>Acaryochloris thomasi</taxon>
    </lineage>
</organism>
<evidence type="ECO:0000256" key="3">
    <source>
        <dbReference type="ARBA" id="ARBA00022839"/>
    </source>
</evidence>
<dbReference type="OrthoDB" id="9764149at2"/>
<accession>A0A2W1JF35</accession>
<proteinExistence type="predicted"/>
<dbReference type="PANTHER" id="PTHR23355">
    <property type="entry name" value="RIBONUCLEASE"/>
    <property type="match status" value="1"/>
</dbReference>
<feature type="region of interest" description="Disordered" evidence="4">
    <location>
        <begin position="743"/>
        <end position="765"/>
    </location>
</feature>
<dbReference type="GO" id="GO:0006402">
    <property type="term" value="P:mRNA catabolic process"/>
    <property type="evidence" value="ECO:0007669"/>
    <property type="project" value="TreeGrafter"/>
</dbReference>
<dbReference type="InterPro" id="IPR050180">
    <property type="entry name" value="RNR_Ribonuclease"/>
</dbReference>
<evidence type="ECO:0000256" key="1">
    <source>
        <dbReference type="ARBA" id="ARBA00022722"/>
    </source>
</evidence>
<protein>
    <submittedName>
        <fullName evidence="6">Ribonuclease R</fullName>
        <ecNumber evidence="6">3.1.13.1</ecNumber>
    </submittedName>
</protein>
<keyword evidence="2 6" id="KW-0378">Hydrolase</keyword>
<evidence type="ECO:0000256" key="2">
    <source>
        <dbReference type="ARBA" id="ARBA00022801"/>
    </source>
</evidence>
<dbReference type="Pfam" id="PF00773">
    <property type="entry name" value="RNB"/>
    <property type="match status" value="1"/>
</dbReference>
<dbReference type="GO" id="GO:0005829">
    <property type="term" value="C:cytosol"/>
    <property type="evidence" value="ECO:0007669"/>
    <property type="project" value="TreeGrafter"/>
</dbReference>
<dbReference type="InterPro" id="IPR003029">
    <property type="entry name" value="S1_domain"/>
</dbReference>
<dbReference type="GO" id="GO:0008859">
    <property type="term" value="F:exoribonuclease II activity"/>
    <property type="evidence" value="ECO:0007669"/>
    <property type="project" value="UniProtKB-EC"/>
</dbReference>
<dbReference type="Pfam" id="PF08206">
    <property type="entry name" value="OB_RNB"/>
    <property type="match status" value="1"/>
</dbReference>
<dbReference type="InterPro" id="IPR011129">
    <property type="entry name" value="CSD"/>
</dbReference>
<dbReference type="InterPro" id="IPR012340">
    <property type="entry name" value="NA-bd_OB-fold"/>
</dbReference>
<keyword evidence="1" id="KW-0540">Nuclease</keyword>
<dbReference type="SMART" id="SM00316">
    <property type="entry name" value="S1"/>
    <property type="match status" value="1"/>
</dbReference>
<comment type="caution">
    <text evidence="6">The sequence shown here is derived from an EMBL/GenBank/DDBJ whole genome shotgun (WGS) entry which is preliminary data.</text>
</comment>
<dbReference type="SMART" id="SM00955">
    <property type="entry name" value="RNB"/>
    <property type="match status" value="1"/>
</dbReference>
<dbReference type="SUPFAM" id="SSF50249">
    <property type="entry name" value="Nucleic acid-binding proteins"/>
    <property type="match status" value="3"/>
</dbReference>
<keyword evidence="3" id="KW-0269">Exonuclease</keyword>
<evidence type="ECO:0000256" key="4">
    <source>
        <dbReference type="SAM" id="MobiDB-lite"/>
    </source>
</evidence>
<dbReference type="Pfam" id="PF00575">
    <property type="entry name" value="S1"/>
    <property type="match status" value="1"/>
</dbReference>
<dbReference type="AlphaFoldDB" id="A0A2W1JF35"/>
<reference evidence="6 7" key="1">
    <citation type="journal article" date="2018" name="Sci. Rep.">
        <title>A novel species of the marine cyanobacterium Acaryochloris with a unique pigment content and lifestyle.</title>
        <authorList>
            <person name="Partensky F."/>
            <person name="Six C."/>
            <person name="Ratin M."/>
            <person name="Garczarek L."/>
            <person name="Vaulot D."/>
            <person name="Probert I."/>
            <person name="Calteau A."/>
            <person name="Gourvil P."/>
            <person name="Marie D."/>
            <person name="Grebert T."/>
            <person name="Bouchier C."/>
            <person name="Le Panse S."/>
            <person name="Gachenot M."/>
            <person name="Rodriguez F."/>
            <person name="Garrido J.L."/>
        </authorList>
    </citation>
    <scope>NUCLEOTIDE SEQUENCE [LARGE SCALE GENOMIC DNA]</scope>
    <source>
        <strain evidence="6 7">RCC1774</strain>
    </source>
</reference>
<dbReference type="PANTHER" id="PTHR23355:SF9">
    <property type="entry name" value="DIS3-LIKE EXONUCLEASE 2"/>
    <property type="match status" value="1"/>
</dbReference>
<dbReference type="InterPro" id="IPR040476">
    <property type="entry name" value="CSD2"/>
</dbReference>
<dbReference type="RefSeq" id="WP_110987063.1">
    <property type="nucleotide sequence ID" value="NZ_CAWNWM010000010.1"/>
</dbReference>
<dbReference type="Gene3D" id="2.40.50.140">
    <property type="entry name" value="Nucleic acid-binding proteins"/>
    <property type="match status" value="2"/>
</dbReference>
<dbReference type="Pfam" id="PF17876">
    <property type="entry name" value="CSD2"/>
    <property type="match status" value="1"/>
</dbReference>
<evidence type="ECO:0000313" key="7">
    <source>
        <dbReference type="Proteomes" id="UP000248857"/>
    </source>
</evidence>
<dbReference type="PROSITE" id="PS50126">
    <property type="entry name" value="S1"/>
    <property type="match status" value="1"/>
</dbReference>
<dbReference type="SMART" id="SM00357">
    <property type="entry name" value="CSP"/>
    <property type="match status" value="1"/>
</dbReference>
<dbReference type="Proteomes" id="UP000248857">
    <property type="component" value="Unassembled WGS sequence"/>
</dbReference>
<dbReference type="CDD" id="cd04471">
    <property type="entry name" value="S1_RNase_R"/>
    <property type="match status" value="1"/>
</dbReference>
<feature type="domain" description="S1 motif" evidence="5">
    <location>
        <begin position="659"/>
        <end position="740"/>
    </location>
</feature>
<dbReference type="InterPro" id="IPR001900">
    <property type="entry name" value="RNase_II/R"/>
</dbReference>
<gene>
    <name evidence="6" type="primary">rnr_2</name>
    <name evidence="6" type="ORF">C1752_03661</name>
</gene>